<sequence>MTEPTRTAGATISMRTAPATIITIGHAREGSEEPGTTGGAYPAAPAGCCGAAKGDGPGAP</sequence>
<dbReference type="EMBL" id="JBHTEF010000001">
    <property type="protein sequence ID" value="MFC7579730.1"/>
    <property type="molecule type" value="Genomic_DNA"/>
</dbReference>
<evidence type="ECO:0000313" key="1">
    <source>
        <dbReference type="EMBL" id="MFC7579730.1"/>
    </source>
</evidence>
<name>A0ABW2SHX9_9ACTO</name>
<dbReference type="Proteomes" id="UP001596527">
    <property type="component" value="Unassembled WGS sequence"/>
</dbReference>
<reference evidence="2" key="1">
    <citation type="journal article" date="2019" name="Int. J. Syst. Evol. Microbiol.">
        <title>The Global Catalogue of Microorganisms (GCM) 10K type strain sequencing project: providing services to taxonomists for standard genome sequencing and annotation.</title>
        <authorList>
            <consortium name="The Broad Institute Genomics Platform"/>
            <consortium name="The Broad Institute Genome Sequencing Center for Infectious Disease"/>
            <person name="Wu L."/>
            <person name="Ma J."/>
        </authorList>
    </citation>
    <scope>NUCLEOTIDE SEQUENCE [LARGE SCALE GENOMIC DNA]</scope>
    <source>
        <strain evidence="2">CCUG 56698</strain>
    </source>
</reference>
<comment type="caution">
    <text evidence="1">The sequence shown here is derived from an EMBL/GenBank/DDBJ whole genome shotgun (WGS) entry which is preliminary data.</text>
</comment>
<organism evidence="1 2">
    <name type="scientific">Schaalia naturae</name>
    <dbReference type="NCBI Taxonomy" id="635203"/>
    <lineage>
        <taxon>Bacteria</taxon>
        <taxon>Bacillati</taxon>
        <taxon>Actinomycetota</taxon>
        <taxon>Actinomycetes</taxon>
        <taxon>Actinomycetales</taxon>
        <taxon>Actinomycetaceae</taxon>
        <taxon>Schaalia</taxon>
    </lineage>
</organism>
<gene>
    <name evidence="1" type="ORF">ACFQWG_00585</name>
</gene>
<dbReference type="RefSeq" id="WP_380971189.1">
    <property type="nucleotide sequence ID" value="NZ_JBHTEF010000001.1"/>
</dbReference>
<protein>
    <submittedName>
        <fullName evidence="1">Uncharacterized protein</fullName>
    </submittedName>
</protein>
<accession>A0ABW2SHX9</accession>
<evidence type="ECO:0000313" key="2">
    <source>
        <dbReference type="Proteomes" id="UP001596527"/>
    </source>
</evidence>
<proteinExistence type="predicted"/>
<keyword evidence="2" id="KW-1185">Reference proteome</keyword>